<dbReference type="EMBL" id="CP002364">
    <property type="protein sequence ID" value="ADW17663.1"/>
    <property type="molecule type" value="Genomic_DNA"/>
</dbReference>
<name>A0A7U3YLZ9_DESPD</name>
<feature type="domain" description="Novel STAND NTPase 1" evidence="2">
    <location>
        <begin position="6"/>
        <end position="428"/>
    </location>
</feature>
<proteinExistence type="predicted"/>
<feature type="transmembrane region" description="Helical" evidence="1">
    <location>
        <begin position="498"/>
        <end position="523"/>
    </location>
</feature>
<dbReference type="SUPFAM" id="SSF52540">
    <property type="entry name" value="P-loop containing nucleoside triphosphate hydrolases"/>
    <property type="match status" value="1"/>
</dbReference>
<dbReference type="RefSeq" id="WP_015724204.1">
    <property type="nucleotide sequence ID" value="NC_014972.1"/>
</dbReference>
<evidence type="ECO:0000313" key="4">
    <source>
        <dbReference type="Proteomes" id="UP000006365"/>
    </source>
</evidence>
<keyword evidence="1" id="KW-1133">Transmembrane helix</keyword>
<reference evidence="3 4" key="1">
    <citation type="journal article" date="2011" name="Stand. Genomic Sci.">
        <title>Complete genome sequence of Desulfobulbus propionicus type strain (1pr3).</title>
        <authorList>
            <person name="Pagani I."/>
            <person name="Lapidus A."/>
            <person name="Nolan M."/>
            <person name="Lucas S."/>
            <person name="Hammon N."/>
            <person name="Deshpande S."/>
            <person name="Cheng J.F."/>
            <person name="Chertkov O."/>
            <person name="Davenport K."/>
            <person name="Tapia R."/>
            <person name="Han C."/>
            <person name="Goodwin L."/>
            <person name="Pitluck S."/>
            <person name="Liolios K."/>
            <person name="Mavromatis K."/>
            <person name="Ivanova N."/>
            <person name="Mikhailova N."/>
            <person name="Pati A."/>
            <person name="Chen A."/>
            <person name="Palaniappan K."/>
            <person name="Land M."/>
            <person name="Hauser L."/>
            <person name="Chang Y.J."/>
            <person name="Jeffries C.D."/>
            <person name="Detter J.C."/>
            <person name="Brambilla E."/>
            <person name="Kannan K.P."/>
            <person name="Djao O.D."/>
            <person name="Rohde M."/>
            <person name="Pukall R."/>
            <person name="Spring S."/>
            <person name="Goker M."/>
            <person name="Sikorski J."/>
            <person name="Woyke T."/>
            <person name="Bristow J."/>
            <person name="Eisen J.A."/>
            <person name="Markowitz V."/>
            <person name="Hugenholtz P."/>
            <person name="Kyrpides N.C."/>
            <person name="Klenk H.P."/>
        </authorList>
    </citation>
    <scope>NUCLEOTIDE SEQUENCE [LARGE SCALE GENOMIC DNA]</scope>
    <source>
        <strain evidence="4">ATCC 33891 / DSM 2032 / 1pr3</strain>
    </source>
</reference>
<dbReference type="Gene3D" id="3.40.50.300">
    <property type="entry name" value="P-loop containing nucleotide triphosphate hydrolases"/>
    <property type="match status" value="1"/>
</dbReference>
<dbReference type="InterPro" id="IPR027417">
    <property type="entry name" value="P-loop_NTPase"/>
</dbReference>
<organism evidence="3 4">
    <name type="scientific">Desulfobulbus propionicus (strain ATCC 33891 / DSM 2032 / VKM B-1956 / 1pr3)</name>
    <dbReference type="NCBI Taxonomy" id="577650"/>
    <lineage>
        <taxon>Bacteria</taxon>
        <taxon>Pseudomonadati</taxon>
        <taxon>Thermodesulfobacteriota</taxon>
        <taxon>Desulfobulbia</taxon>
        <taxon>Desulfobulbales</taxon>
        <taxon>Desulfobulbaceae</taxon>
        <taxon>Desulfobulbus</taxon>
    </lineage>
</organism>
<protein>
    <submittedName>
        <fullName evidence="3">YD repeat protein</fullName>
    </submittedName>
</protein>
<dbReference type="InterPro" id="IPR049052">
    <property type="entry name" value="nSTAND1"/>
</dbReference>
<dbReference type="Proteomes" id="UP000006365">
    <property type="component" value="Chromosome"/>
</dbReference>
<evidence type="ECO:0000256" key="1">
    <source>
        <dbReference type="SAM" id="Phobius"/>
    </source>
</evidence>
<keyword evidence="4" id="KW-1185">Reference proteome</keyword>
<evidence type="ECO:0000259" key="2">
    <source>
        <dbReference type="Pfam" id="PF20703"/>
    </source>
</evidence>
<evidence type="ECO:0000313" key="3">
    <source>
        <dbReference type="EMBL" id="ADW17663.1"/>
    </source>
</evidence>
<dbReference type="Pfam" id="PF20703">
    <property type="entry name" value="nSTAND1"/>
    <property type="match status" value="1"/>
</dbReference>
<gene>
    <name evidence="3" type="ordered locus">Despr_1509</name>
</gene>
<accession>A0A7U3YLZ9</accession>
<keyword evidence="1" id="KW-0812">Transmembrane</keyword>
<keyword evidence="1" id="KW-0472">Membrane</keyword>
<sequence>MSTRQPYPGLRPFDRDEADIFFGREEQTDDLLSRLNASRFLAIVGTSGCGKSSLVRAGMIPALETGFMAAAGSRWQFVQMRPGSHPICRLATALVDEAELLHEGEERSQALGFLNAALRRGPMGLIDALRHTPLPPHTNLLILVDQFEEIFRFRREGDRDEADAFVALLLASAQQRDLPVYVVLTMRSDFIGSCALFNGLPEALNQSQYLTPRLSREQQHMAIVGPARVFGGEVEPELVNALLNAMGTDPDQLPLLQHLLMRLWHVAGSVPPSSPGTPYPGDGSSTRLLTMDDYEAVGGLQQALSNHLNEAYGELDGNQRQAAEILFRRLSERGTEQRDIRRPTVCVEIEELIGIRHDQLVAVVEIFRAPDRSFLTPRQPEEIFPNTVLDIAHECLIRQWDRLRGWAREEARSAETYRLLERAAQRKEEGEGGFYRPPELEAALAWREREQPSPVWARRYGGDFAQAMRFLAESEQVHRSEEARAEERRRKELRRNRVLAWAGGMATVLLLAFIGFSSLNWVVPHRIYCKDFTKQWGKIVPIGRLPSSAVSHRSWTIRLTSKGWSGDIRTMEVIDARHQLTPNHFIGTYLTDARLVTTRQEKESRYELAFDRAGRVVSETAFDRFGRMVWGAVHAPYTEAEGVRPTSTRATYLGPDGHPQPQGRSRAEFVAIRYDTNGFEEELRYTDRQGRPMPGPDNAFGQQRIYDSRGREIRRTSLNERGQPMVDKVGNAVAEVDYDPEDNIVASRFLDTANQPTLVNADYASTRLAYDRWGRMTEQRFFGLRGEPVVETGQTGAHWIVWQYDDRGNVTHIRLYDAADAPMVGGKGYFDFPAFEQRASFTEHNRLKTVAYFDQGNAPLTGPEGWHGYRIEYDQRGFVAQISYFDQNLKPVNLRSFGWSHWARVNNAFGQPLEERFFDQDNQPVTTLDGGYHLRRNAYDPAGNCIAQTHFDVDDQPVADKTNGAHRVATEFDRFRNPVMVEYFAAGDMRINTNQGVHRQQSTYDDYGGLTDSSWYDKDNRPANGPDGVHHVAYAYDQRGMITRMERYDAKGQPAVGKDGMHKVVYDHNDKGQEIKWQAFALDDKPAEDSEGNHLAINEFDPCGREIRSTRLRADNSPNWDRQLGIATRKQVWDRENRWIEQAYYDAEEHLVMGPFGAARQIAVYQADGREEIHRHFGANGQLVYNPLVGYAELRLRRGDNHTLLSVTFWGSDGSPINGPHGYHRAQQAEGSSEDKRYFDAQNHEWPALSPEAAVPIIYITEITDIKQPAAKAGLHAGDVLWQYGDWSFAGALEAERAQGNTTDPVLQVWQAFWDEVAYWFWREDPEGSVTVPVIVIRDGQPERLTLSPLPQDFDRTGLRCDQRMVPSALFEAWKAAAAK</sequence>
<dbReference type="Gene3D" id="2.180.10.10">
    <property type="entry name" value="RHS repeat-associated core"/>
    <property type="match status" value="1"/>
</dbReference>
<dbReference type="KEGG" id="dpr:Despr_1509"/>